<feature type="transmembrane region" description="Helical" evidence="1">
    <location>
        <begin position="221"/>
        <end position="242"/>
    </location>
</feature>
<dbReference type="PANTHER" id="PTHR31061:SF24">
    <property type="entry name" value="LD22376P"/>
    <property type="match status" value="1"/>
</dbReference>
<feature type="transmembrane region" description="Helical" evidence="1">
    <location>
        <begin position="140"/>
        <end position="158"/>
    </location>
</feature>
<evidence type="ECO:0000313" key="3">
    <source>
        <dbReference type="Proteomes" id="UP000271925"/>
    </source>
</evidence>
<dbReference type="Proteomes" id="UP000271925">
    <property type="component" value="Unassembled WGS sequence"/>
</dbReference>
<dbReference type="RefSeq" id="WP_124878811.1">
    <property type="nucleotide sequence ID" value="NZ_RQJO01000015.1"/>
</dbReference>
<feature type="transmembrane region" description="Helical" evidence="1">
    <location>
        <begin position="109"/>
        <end position="128"/>
    </location>
</feature>
<feature type="transmembrane region" description="Helical" evidence="1">
    <location>
        <begin position="254"/>
        <end position="275"/>
    </location>
</feature>
<protein>
    <submittedName>
        <fullName evidence="2">DUF5009 domain-containing protein</fullName>
    </submittedName>
</protein>
<feature type="transmembrane region" description="Helical" evidence="1">
    <location>
        <begin position="354"/>
        <end position="376"/>
    </location>
</feature>
<dbReference type="PANTHER" id="PTHR31061">
    <property type="entry name" value="LD22376P"/>
    <property type="match status" value="1"/>
</dbReference>
<dbReference type="AlphaFoldDB" id="A0A3P1BCH8"/>
<sequence>MQQTSTAASEPALAQPAPVRRLKSLDALRGFDMFWIAGGEEIFYVLAKTTGWAWAAFMAQQFTHVEWNGFRPYDCIFPLFLFMAGVSTPFAVGSRLERGVPKGELARKMITRGLILVLLGIIYNNGILVKTLSETRFGSVLGRIGLAGMCGQLIYLYFPNPKVQYAWFAGLLLAYWAMMKLIPVPGCGAGLLTIDCSLAGYIDRSIMPGRLYLKVHDPEGLFSTLPAIGTALLGIFSGQLLKSEGRTANRGQKTLWLVLGGLSCLVLGYSWGLVFPINKNLWTSSFVLVAGGWSVLMLALFYWIIDVKNVSGWAFFFTVIGMNSILIYIAGEFIDFEYAAKFFFEGILSFFAEPVRAVGAIVGLLAVKWAFLYILYTKKVFLRV</sequence>
<name>A0A3P1BCH8_9BACT</name>
<feature type="transmembrane region" description="Helical" evidence="1">
    <location>
        <begin position="312"/>
        <end position="334"/>
    </location>
</feature>
<keyword evidence="3" id="KW-1185">Reference proteome</keyword>
<keyword evidence="1" id="KW-0472">Membrane</keyword>
<feature type="transmembrane region" description="Helical" evidence="1">
    <location>
        <begin position="281"/>
        <end position="305"/>
    </location>
</feature>
<dbReference type="OrthoDB" id="9788724at2"/>
<organism evidence="2 3">
    <name type="scientific">Larkinella rosea</name>
    <dbReference type="NCBI Taxonomy" id="2025312"/>
    <lineage>
        <taxon>Bacteria</taxon>
        <taxon>Pseudomonadati</taxon>
        <taxon>Bacteroidota</taxon>
        <taxon>Cytophagia</taxon>
        <taxon>Cytophagales</taxon>
        <taxon>Spirosomataceae</taxon>
        <taxon>Larkinella</taxon>
    </lineage>
</organism>
<proteinExistence type="predicted"/>
<reference evidence="2 3" key="1">
    <citation type="submission" date="2018-11" db="EMBL/GenBank/DDBJ databases">
        <authorList>
            <person name="Zhou Z."/>
            <person name="Wang G."/>
        </authorList>
    </citation>
    <scope>NUCLEOTIDE SEQUENCE [LARGE SCALE GENOMIC DNA]</scope>
    <source>
        <strain evidence="2 3">KCTC52004</strain>
    </source>
</reference>
<feature type="transmembrane region" description="Helical" evidence="1">
    <location>
        <begin position="76"/>
        <end position="97"/>
    </location>
</feature>
<accession>A0A3P1BCH8</accession>
<dbReference type="EMBL" id="RQJO01000015">
    <property type="protein sequence ID" value="RRA98886.1"/>
    <property type="molecule type" value="Genomic_DNA"/>
</dbReference>
<keyword evidence="1" id="KW-0812">Transmembrane</keyword>
<comment type="caution">
    <text evidence="2">The sequence shown here is derived from an EMBL/GenBank/DDBJ whole genome shotgun (WGS) entry which is preliminary data.</text>
</comment>
<keyword evidence="1" id="KW-1133">Transmembrane helix</keyword>
<feature type="transmembrane region" description="Helical" evidence="1">
    <location>
        <begin position="165"/>
        <end position="182"/>
    </location>
</feature>
<evidence type="ECO:0000313" key="2">
    <source>
        <dbReference type="EMBL" id="RRA98886.1"/>
    </source>
</evidence>
<evidence type="ECO:0000256" key="1">
    <source>
        <dbReference type="SAM" id="Phobius"/>
    </source>
</evidence>
<gene>
    <name evidence="2" type="ORF">EHT25_28270</name>
</gene>